<evidence type="ECO:0000313" key="1">
    <source>
        <dbReference type="EMBL" id="MBB5621476.1"/>
    </source>
</evidence>
<comment type="caution">
    <text evidence="1">The sequence shown here is derived from an EMBL/GenBank/DDBJ whole genome shotgun (WGS) entry which is preliminary data.</text>
</comment>
<evidence type="ECO:0000313" key="2">
    <source>
        <dbReference type="Proteomes" id="UP000537718"/>
    </source>
</evidence>
<gene>
    <name evidence="1" type="ORF">HDE69_002537</name>
</gene>
<proteinExistence type="predicted"/>
<reference evidence="1 2" key="1">
    <citation type="submission" date="2020-08" db="EMBL/GenBank/DDBJ databases">
        <title>Genomic Encyclopedia of Type Strains, Phase IV (KMG-V): Genome sequencing to study the core and pangenomes of soil and plant-associated prokaryotes.</title>
        <authorList>
            <person name="Whitman W."/>
        </authorList>
    </citation>
    <scope>NUCLEOTIDE SEQUENCE [LARGE SCALE GENOMIC DNA]</scope>
    <source>
        <strain evidence="1 2">MP7CTX6</strain>
    </source>
</reference>
<dbReference type="EMBL" id="JACHCF010000005">
    <property type="protein sequence ID" value="MBB5621476.1"/>
    <property type="molecule type" value="Genomic_DNA"/>
</dbReference>
<protein>
    <submittedName>
        <fullName evidence="1">Uncharacterized protein</fullName>
    </submittedName>
</protein>
<sequence length="64" mass="7339">MKKSSRKQINEQPSEQLANIKYNGNAHPVTTQWISRVQVNKFKGMADNIEEVKPEIIPGYKIRG</sequence>
<dbReference type="AlphaFoldDB" id="A0A7W8YTF0"/>
<dbReference type="RefSeq" id="WP_183867449.1">
    <property type="nucleotide sequence ID" value="NZ_JACHCF010000005.1"/>
</dbReference>
<organism evidence="1 2">
    <name type="scientific">Pedobacter cryoconitis</name>
    <dbReference type="NCBI Taxonomy" id="188932"/>
    <lineage>
        <taxon>Bacteria</taxon>
        <taxon>Pseudomonadati</taxon>
        <taxon>Bacteroidota</taxon>
        <taxon>Sphingobacteriia</taxon>
        <taxon>Sphingobacteriales</taxon>
        <taxon>Sphingobacteriaceae</taxon>
        <taxon>Pedobacter</taxon>
    </lineage>
</organism>
<name>A0A7W8YTF0_9SPHI</name>
<accession>A0A7W8YTF0</accession>
<dbReference type="Proteomes" id="UP000537718">
    <property type="component" value="Unassembled WGS sequence"/>
</dbReference>